<reference evidence="2" key="1">
    <citation type="submission" date="2016-10" db="EMBL/GenBank/DDBJ databases">
        <title>Draft genome sequences of four alkaliphilic bacteria belonging to the Anaerobacillus genus.</title>
        <authorList>
            <person name="Bassil N.M."/>
            <person name="Lloyd J.R."/>
        </authorList>
    </citation>
    <scope>NUCLEOTIDE SEQUENCE [LARGE SCALE GENOMIC DNA]</scope>
    <source>
        <strain evidence="2">NB2006</strain>
    </source>
</reference>
<keyword evidence="1" id="KW-0812">Transmembrane</keyword>
<protein>
    <submittedName>
        <fullName evidence="2">Uncharacterized protein</fullName>
    </submittedName>
</protein>
<evidence type="ECO:0000256" key="1">
    <source>
        <dbReference type="SAM" id="Phobius"/>
    </source>
</evidence>
<organism evidence="2">
    <name type="scientific">Anaerobacillus isosaccharinicus</name>
    <dbReference type="NCBI Taxonomy" id="1532552"/>
    <lineage>
        <taxon>Bacteria</taxon>
        <taxon>Bacillati</taxon>
        <taxon>Bacillota</taxon>
        <taxon>Bacilli</taxon>
        <taxon>Bacillales</taxon>
        <taxon>Bacillaceae</taxon>
        <taxon>Anaerobacillus</taxon>
    </lineage>
</organism>
<feature type="transmembrane region" description="Helical" evidence="1">
    <location>
        <begin position="7"/>
        <end position="32"/>
    </location>
</feature>
<keyword evidence="1" id="KW-0472">Membrane</keyword>
<sequence>MKGKPWVWILYITLFYYLVSIFYVEVSMYHLLPPDQGGMSFWMKFGFVWKNSISFYGIMILLISFFLYLVFLYKRKQQTY</sequence>
<dbReference type="EMBL" id="LQXD01000185">
    <property type="protein sequence ID" value="OIJ06220.1"/>
    <property type="molecule type" value="Genomic_DNA"/>
</dbReference>
<comment type="caution">
    <text evidence="2">The sequence shown here is derived from an EMBL/GenBank/DDBJ whole genome shotgun (WGS) entry which is preliminary data.</text>
</comment>
<accession>A0A1S2L1K4</accession>
<feature type="transmembrane region" description="Helical" evidence="1">
    <location>
        <begin position="52"/>
        <end position="73"/>
    </location>
</feature>
<keyword evidence="1" id="KW-1133">Transmembrane helix</keyword>
<evidence type="ECO:0000313" key="2">
    <source>
        <dbReference type="EMBL" id="OIJ06220.1"/>
    </source>
</evidence>
<gene>
    <name evidence="2" type="ORF">AWH56_21145</name>
</gene>
<name>A0A1S2L1K4_9BACI</name>
<dbReference type="AlphaFoldDB" id="A0A1S2L1K4"/>
<proteinExistence type="predicted"/>